<feature type="compositionally biased region" description="Basic and acidic residues" evidence="1">
    <location>
        <begin position="1"/>
        <end position="12"/>
    </location>
</feature>
<dbReference type="Proteomes" id="UP000291259">
    <property type="component" value="Chromosome"/>
</dbReference>
<evidence type="ECO:0000256" key="1">
    <source>
        <dbReference type="SAM" id="MobiDB-lite"/>
    </source>
</evidence>
<dbReference type="AlphaFoldDB" id="A0A4P6FGM3"/>
<feature type="region of interest" description="Disordered" evidence="1">
    <location>
        <begin position="1"/>
        <end position="24"/>
    </location>
</feature>
<proteinExistence type="predicted"/>
<keyword evidence="4" id="KW-1185">Reference proteome</keyword>
<feature type="region of interest" description="Disordered" evidence="1">
    <location>
        <begin position="68"/>
        <end position="96"/>
    </location>
</feature>
<dbReference type="KEGG" id="agf:ET445_06205"/>
<keyword evidence="2" id="KW-0472">Membrane</keyword>
<feature type="transmembrane region" description="Helical" evidence="2">
    <location>
        <begin position="32"/>
        <end position="55"/>
    </location>
</feature>
<organism evidence="3 4">
    <name type="scientific">Agromyces protaetiae</name>
    <dbReference type="NCBI Taxonomy" id="2509455"/>
    <lineage>
        <taxon>Bacteria</taxon>
        <taxon>Bacillati</taxon>
        <taxon>Actinomycetota</taxon>
        <taxon>Actinomycetes</taxon>
        <taxon>Micrococcales</taxon>
        <taxon>Microbacteriaceae</taxon>
        <taxon>Agromyces</taxon>
    </lineage>
</organism>
<protein>
    <submittedName>
        <fullName evidence="3">Uncharacterized protein</fullName>
    </submittedName>
</protein>
<evidence type="ECO:0000313" key="4">
    <source>
        <dbReference type="Proteomes" id="UP000291259"/>
    </source>
</evidence>
<dbReference type="RefSeq" id="WP_129189822.1">
    <property type="nucleotide sequence ID" value="NZ_CP035491.1"/>
</dbReference>
<dbReference type="OrthoDB" id="5073374at2"/>
<keyword evidence="2" id="KW-0812">Transmembrane</keyword>
<accession>A0A4P6FGM3</accession>
<gene>
    <name evidence="3" type="ORF">ET445_06205</name>
</gene>
<reference evidence="3 4" key="1">
    <citation type="submission" date="2019-01" db="EMBL/GenBank/DDBJ databases">
        <title>Genome sequencing of strain FW100M-8.</title>
        <authorList>
            <person name="Heo J."/>
            <person name="Kim S.-J."/>
            <person name="Kim J.-S."/>
            <person name="Hong S.-B."/>
            <person name="Kwon S.-W."/>
        </authorList>
    </citation>
    <scope>NUCLEOTIDE SEQUENCE [LARGE SCALE GENOMIC DNA]</scope>
    <source>
        <strain evidence="3 4">FW100M-8</strain>
    </source>
</reference>
<sequence>MTDHEHPPHARAVEPAADPRAAKARSGHRRRFGWIIAGASAGGIALSIVAASATLSVITAVSAPALAAGASDRSAPTAAPESTDRSERGERPVAPAELPVTLDWDVEIGRPADAYTVKVFSPPGWAIVDEVVLGVQGQEEAESGCRLWVQQGELPDEVKGIADDREATLAYLGWISHSEVLPADVEEDVFTAFPEDAETEVPESEQYASAYWLRVASGERQGFVKARVFAELEQVVVVSALCPAGITDLEPIRHQAWSHVAVMLMDKQ</sequence>
<evidence type="ECO:0000313" key="3">
    <source>
        <dbReference type="EMBL" id="QAY72997.1"/>
    </source>
</evidence>
<keyword evidence="2" id="KW-1133">Transmembrane helix</keyword>
<feature type="compositionally biased region" description="Basic and acidic residues" evidence="1">
    <location>
        <begin position="82"/>
        <end position="91"/>
    </location>
</feature>
<dbReference type="EMBL" id="CP035491">
    <property type="protein sequence ID" value="QAY72997.1"/>
    <property type="molecule type" value="Genomic_DNA"/>
</dbReference>
<evidence type="ECO:0000256" key="2">
    <source>
        <dbReference type="SAM" id="Phobius"/>
    </source>
</evidence>
<name>A0A4P6FGM3_9MICO</name>